<evidence type="ECO:0000256" key="1">
    <source>
        <dbReference type="SAM" id="Phobius"/>
    </source>
</evidence>
<dbReference type="EMBL" id="LOCQ01000059">
    <property type="protein sequence ID" value="OBV37768.1"/>
    <property type="molecule type" value="Genomic_DNA"/>
</dbReference>
<evidence type="ECO:0000313" key="2">
    <source>
        <dbReference type="EMBL" id="OBV37768.1"/>
    </source>
</evidence>
<protein>
    <submittedName>
        <fullName evidence="2">Uncharacterized protein</fullName>
    </submittedName>
</protein>
<keyword evidence="1" id="KW-0472">Membrane</keyword>
<sequence>METTDTLSARRYVALFCGCAAAALAIVTILNYQVDPYLLHQWDSPLLQRLQPTREKLSVWGKTYAVARYRPAIVYIGNSRTEMGLPAGVRELFDGKSVFNSAVSGASIGDAMLLARHAAQVSHVDTMVWGIDAPSFSMEQGSAGIEPGLTDDGPAFFARRALLNVKRGLTVDMTHDSLRLLQGNFGSVCLSSLALHGQRDHRCFSDRIKGWGGTAPAMVPRLQEFGDGAGPTPEALRAFDATVGKLCRDGTRLRLYINPTHAMTMDVLYWRGKWPAMEQWQRDITMLAERHRAQGCDLRLHDFSGFNSITSEAIPQFGGAREMRYYWEASHYRDNVGRMILARLFGAGDGEPLPPDDFGIELTSDKLAAHQAAMRTARDRFHAQHVQETAFVRKLITLPRVRQ</sequence>
<proteinExistence type="predicted"/>
<dbReference type="PATRIC" id="fig|1747903.4.peg.1298"/>
<accession>A0A1A7C0B2</accession>
<organism evidence="2 3">
    <name type="scientific">Janthinobacterium psychrotolerans</name>
    <dbReference type="NCBI Taxonomy" id="1747903"/>
    <lineage>
        <taxon>Bacteria</taxon>
        <taxon>Pseudomonadati</taxon>
        <taxon>Pseudomonadota</taxon>
        <taxon>Betaproteobacteria</taxon>
        <taxon>Burkholderiales</taxon>
        <taxon>Oxalobacteraceae</taxon>
        <taxon>Janthinobacterium</taxon>
    </lineage>
</organism>
<evidence type="ECO:0000313" key="3">
    <source>
        <dbReference type="Proteomes" id="UP000092713"/>
    </source>
</evidence>
<gene>
    <name evidence="2" type="ORF">ASR47_100440</name>
</gene>
<dbReference type="AlphaFoldDB" id="A0A1A7C0B2"/>
<comment type="caution">
    <text evidence="2">The sequence shown here is derived from an EMBL/GenBank/DDBJ whole genome shotgun (WGS) entry which is preliminary data.</text>
</comment>
<dbReference type="RefSeq" id="WP_065309322.1">
    <property type="nucleotide sequence ID" value="NZ_LOCQ01000059.1"/>
</dbReference>
<keyword evidence="1" id="KW-1133">Transmembrane helix</keyword>
<keyword evidence="1" id="KW-0812">Transmembrane</keyword>
<feature type="transmembrane region" description="Helical" evidence="1">
    <location>
        <begin position="12"/>
        <end position="32"/>
    </location>
</feature>
<dbReference type="STRING" id="1747903.ASR47_100440"/>
<reference evidence="2 3" key="1">
    <citation type="submission" date="2016-04" db="EMBL/GenBank/DDBJ databases">
        <title>Draft genome sequence of Janthinobacterium psychrotolerans sp. nov., isolated from freshwater sediments in Denmark.</title>
        <authorList>
            <person name="Gong X."/>
            <person name="Skrivergaard S."/>
            <person name="Korsgaard B.S."/>
            <person name="Schreiber L."/>
            <person name="Marshall I.P."/>
            <person name="Finster K."/>
            <person name="Schramm A."/>
        </authorList>
    </citation>
    <scope>NUCLEOTIDE SEQUENCE [LARGE SCALE GENOMIC DNA]</scope>
    <source>
        <strain evidence="2 3">S3-2</strain>
    </source>
</reference>
<dbReference type="OrthoDB" id="7324894at2"/>
<name>A0A1A7C0B2_9BURK</name>
<dbReference type="Proteomes" id="UP000092713">
    <property type="component" value="Unassembled WGS sequence"/>
</dbReference>
<keyword evidence="3" id="KW-1185">Reference proteome</keyword>